<evidence type="ECO:0000256" key="6">
    <source>
        <dbReference type="SAM" id="Phobius"/>
    </source>
</evidence>
<dbReference type="InterPro" id="IPR044878">
    <property type="entry name" value="UbiA_sf"/>
</dbReference>
<comment type="subcellular location">
    <subcellularLocation>
        <location evidence="1">Membrane</location>
        <topology evidence="1">Multi-pass membrane protein</topology>
    </subcellularLocation>
</comment>
<dbReference type="Gene3D" id="1.10.357.140">
    <property type="entry name" value="UbiA prenyltransferase"/>
    <property type="match status" value="1"/>
</dbReference>
<comment type="caution">
    <text evidence="7">The sequence shown here is derived from an EMBL/GenBank/DDBJ whole genome shotgun (WGS) entry which is preliminary data.</text>
</comment>
<dbReference type="InterPro" id="IPR000537">
    <property type="entry name" value="UbiA_prenyltransferase"/>
</dbReference>
<evidence type="ECO:0000256" key="4">
    <source>
        <dbReference type="ARBA" id="ARBA00022989"/>
    </source>
</evidence>
<keyword evidence="3 6" id="KW-0812">Transmembrane</keyword>
<feature type="transmembrane region" description="Helical" evidence="6">
    <location>
        <begin position="164"/>
        <end position="183"/>
    </location>
</feature>
<gene>
    <name evidence="7" type="ORF">KK060_06945</name>
</gene>
<feature type="transmembrane region" description="Helical" evidence="6">
    <location>
        <begin position="263"/>
        <end position="284"/>
    </location>
</feature>
<organism evidence="7 8">
    <name type="scientific">Chryseosolibacter indicus</name>
    <dbReference type="NCBI Taxonomy" id="2782351"/>
    <lineage>
        <taxon>Bacteria</taxon>
        <taxon>Pseudomonadati</taxon>
        <taxon>Bacteroidota</taxon>
        <taxon>Cytophagia</taxon>
        <taxon>Cytophagales</taxon>
        <taxon>Chryseotaleaceae</taxon>
        <taxon>Chryseosolibacter</taxon>
    </lineage>
</organism>
<evidence type="ECO:0000256" key="3">
    <source>
        <dbReference type="ARBA" id="ARBA00022692"/>
    </source>
</evidence>
<dbReference type="InterPro" id="IPR050475">
    <property type="entry name" value="Prenyltransferase_related"/>
</dbReference>
<dbReference type="PANTHER" id="PTHR42723:SF1">
    <property type="entry name" value="CHLOROPHYLL SYNTHASE, CHLOROPLASTIC"/>
    <property type="match status" value="1"/>
</dbReference>
<dbReference type="RefSeq" id="WP_254152979.1">
    <property type="nucleotide sequence ID" value="NZ_JAHESD010000010.1"/>
</dbReference>
<dbReference type="Gene3D" id="1.20.120.1780">
    <property type="entry name" value="UbiA prenyltransferase"/>
    <property type="match status" value="1"/>
</dbReference>
<reference evidence="7 8" key="1">
    <citation type="submission" date="2021-05" db="EMBL/GenBank/DDBJ databases">
        <title>A Polyphasic approach of four new species of the genus Ohtaekwangia: Ohtaekwangia histidinii sp. nov., Ohtaekwangia cretensis sp. nov., Ohtaekwangia indiensis sp. nov., Ohtaekwangia reichenbachii sp. nov. from diverse environment.</title>
        <authorList>
            <person name="Octaviana S."/>
        </authorList>
    </citation>
    <scope>NUCLEOTIDE SEQUENCE [LARGE SCALE GENOMIC DNA]</scope>
    <source>
        <strain evidence="7 8">PWU20</strain>
    </source>
</reference>
<dbReference type="PANTHER" id="PTHR42723">
    <property type="entry name" value="CHLOROPHYLL SYNTHASE"/>
    <property type="match status" value="1"/>
</dbReference>
<keyword evidence="5 6" id="KW-0472">Membrane</keyword>
<evidence type="ECO:0000313" key="7">
    <source>
        <dbReference type="EMBL" id="MBT1703010.1"/>
    </source>
</evidence>
<dbReference type="CDD" id="cd13961">
    <property type="entry name" value="PT_UbiA_DGGGPS"/>
    <property type="match status" value="1"/>
</dbReference>
<evidence type="ECO:0000256" key="2">
    <source>
        <dbReference type="ARBA" id="ARBA00022475"/>
    </source>
</evidence>
<feature type="transmembrane region" description="Helical" evidence="6">
    <location>
        <begin position="237"/>
        <end position="256"/>
    </location>
</feature>
<evidence type="ECO:0000256" key="5">
    <source>
        <dbReference type="ARBA" id="ARBA00023136"/>
    </source>
</evidence>
<protein>
    <submittedName>
        <fullName evidence="7">Geranylgeranylglycerol-phosphate geranylgeranyltransferase</fullName>
    </submittedName>
</protein>
<name>A0ABS5VQ82_9BACT</name>
<feature type="transmembrane region" description="Helical" evidence="6">
    <location>
        <begin position="50"/>
        <end position="71"/>
    </location>
</feature>
<sequence>MSTSYRTKRFITSLIRLTRVWNLLIIALSQYFIAATLVDNQAIWDWRLFVLSLSTVLIAAAGYIINDYYDIKIDLVNKPDRVIIGKGITRRYAILLHTLLSVIGVLLGLVLNWRIGAINFASAFLLWWYSNDLKRQPFIGNVVVALMTGISIIIVDAIYQTGNILIIIYATFAFFITLVREIIKDMEDLKGDHTFGCKTLPIVWGLRKTKQMIYGIIVVFSLIAFLLSLFLSKLPEYYFLTFLFPPLVFLVIRLVKADTKKDFAWLSSFCKVIMLLGILSLAFVRM</sequence>
<evidence type="ECO:0000313" key="8">
    <source>
        <dbReference type="Proteomes" id="UP000772618"/>
    </source>
</evidence>
<keyword evidence="8" id="KW-1185">Reference proteome</keyword>
<dbReference type="NCBIfam" id="NF009513">
    <property type="entry name" value="PRK12872.1-3"/>
    <property type="match status" value="1"/>
</dbReference>
<feature type="transmembrane region" description="Helical" evidence="6">
    <location>
        <begin position="212"/>
        <end position="231"/>
    </location>
</feature>
<proteinExistence type="predicted"/>
<accession>A0ABS5VQ82</accession>
<dbReference type="Proteomes" id="UP000772618">
    <property type="component" value="Unassembled WGS sequence"/>
</dbReference>
<dbReference type="EMBL" id="JAHESD010000010">
    <property type="protein sequence ID" value="MBT1703010.1"/>
    <property type="molecule type" value="Genomic_DNA"/>
</dbReference>
<dbReference type="Pfam" id="PF01040">
    <property type="entry name" value="UbiA"/>
    <property type="match status" value="1"/>
</dbReference>
<feature type="transmembrane region" description="Helical" evidence="6">
    <location>
        <begin position="138"/>
        <end position="158"/>
    </location>
</feature>
<feature type="transmembrane region" description="Helical" evidence="6">
    <location>
        <begin position="20"/>
        <end position="38"/>
    </location>
</feature>
<keyword evidence="4 6" id="KW-1133">Transmembrane helix</keyword>
<feature type="transmembrane region" description="Helical" evidence="6">
    <location>
        <begin position="92"/>
        <end position="109"/>
    </location>
</feature>
<keyword evidence="2" id="KW-1003">Cell membrane</keyword>
<evidence type="ECO:0000256" key="1">
    <source>
        <dbReference type="ARBA" id="ARBA00004141"/>
    </source>
</evidence>